<keyword evidence="5 8" id="KW-1133">Transmembrane helix</keyword>
<evidence type="ECO:0000256" key="6">
    <source>
        <dbReference type="ARBA" id="ARBA00023136"/>
    </source>
</evidence>
<evidence type="ECO:0000313" key="10">
    <source>
        <dbReference type="EMBL" id="TQS01246.1"/>
    </source>
</evidence>
<keyword evidence="4 8" id="KW-0812">Transmembrane</keyword>
<comment type="similarity">
    <text evidence="7">Belongs to the ThrE exporter (TC 2.A.79) family.</text>
</comment>
<evidence type="ECO:0000256" key="2">
    <source>
        <dbReference type="ARBA" id="ARBA00022475"/>
    </source>
</evidence>
<reference evidence="10 11" key="1">
    <citation type="submission" date="2019-07" db="EMBL/GenBank/DDBJ databases">
        <title>Paenibacillus ottowii sp. nov. isolated from a fermentation system processing bovine manure.</title>
        <authorList>
            <person name="Velazquez L.F."/>
            <person name="Rajbanshi S."/>
            <person name="Guan S."/>
            <person name="Hinchee M."/>
            <person name="Welsh A."/>
        </authorList>
    </citation>
    <scope>NUCLEOTIDE SEQUENCE [LARGE SCALE GENOMIC DNA]</scope>
    <source>
        <strain evidence="10 11">MS2379</strain>
    </source>
</reference>
<comment type="subcellular location">
    <subcellularLocation>
        <location evidence="1">Cell membrane</location>
        <topology evidence="1">Multi-pass membrane protein</topology>
    </subcellularLocation>
</comment>
<feature type="transmembrane region" description="Helical" evidence="8">
    <location>
        <begin position="75"/>
        <end position="95"/>
    </location>
</feature>
<evidence type="ECO:0000256" key="8">
    <source>
        <dbReference type="SAM" id="Phobius"/>
    </source>
</evidence>
<evidence type="ECO:0000256" key="5">
    <source>
        <dbReference type="ARBA" id="ARBA00022989"/>
    </source>
</evidence>
<accession>A0ABY3BCR9</accession>
<dbReference type="InterPro" id="IPR024528">
    <property type="entry name" value="ThrE_2"/>
</dbReference>
<evidence type="ECO:0000256" key="1">
    <source>
        <dbReference type="ARBA" id="ARBA00004651"/>
    </source>
</evidence>
<dbReference type="PANTHER" id="PTHR34390">
    <property type="entry name" value="UPF0442 PROTEIN YJJB-RELATED"/>
    <property type="match status" value="1"/>
</dbReference>
<evidence type="ECO:0000256" key="7">
    <source>
        <dbReference type="ARBA" id="ARBA00034125"/>
    </source>
</evidence>
<protein>
    <submittedName>
        <fullName evidence="10">Threonine/serine exporter</fullName>
    </submittedName>
</protein>
<dbReference type="Proteomes" id="UP000319219">
    <property type="component" value="Unassembled WGS sequence"/>
</dbReference>
<feature type="domain" description="Threonine/Serine exporter ThrE" evidence="9">
    <location>
        <begin position="4"/>
        <end position="130"/>
    </location>
</feature>
<dbReference type="RefSeq" id="WP_063208213.1">
    <property type="nucleotide sequence ID" value="NZ_VIJZ01000001.1"/>
</dbReference>
<feature type="transmembrane region" description="Helical" evidence="8">
    <location>
        <begin position="51"/>
        <end position="68"/>
    </location>
</feature>
<comment type="caution">
    <text evidence="10">The sequence shown here is derived from an EMBL/GenBank/DDBJ whole genome shotgun (WGS) entry which is preliminary data.</text>
</comment>
<keyword evidence="11" id="KW-1185">Reference proteome</keyword>
<evidence type="ECO:0000256" key="4">
    <source>
        <dbReference type="ARBA" id="ARBA00022692"/>
    </source>
</evidence>
<dbReference type="EMBL" id="VIJZ01000001">
    <property type="protein sequence ID" value="TQS01246.1"/>
    <property type="molecule type" value="Genomic_DNA"/>
</dbReference>
<name>A0ABY3BCR9_9BACL</name>
<dbReference type="Pfam" id="PF12821">
    <property type="entry name" value="ThrE_2"/>
    <property type="match status" value="1"/>
</dbReference>
<dbReference type="InterPro" id="IPR050539">
    <property type="entry name" value="ThrE_Dicarb/AminoAcid_Exp"/>
</dbReference>
<evidence type="ECO:0000259" key="9">
    <source>
        <dbReference type="Pfam" id="PF12821"/>
    </source>
</evidence>
<sequence>MLAQLFTSFIATAAFGILFHAPKRSLLQCGFVGMLGWLVYYSTTDSMGPVTASLLATILIGIVSQGFARLYKMPVIIFSVAGMIPLVPGGMAYNAMRQFVQQHYPQALELAINTLMIAGAIAVGLVMSEVLNQIFHSIRFKPRCPRQSDSK</sequence>
<keyword evidence="2" id="KW-1003">Cell membrane</keyword>
<keyword evidence="3" id="KW-0997">Cell inner membrane</keyword>
<keyword evidence="6 8" id="KW-0472">Membrane</keyword>
<organism evidence="10 11">
    <name type="scientific">Paenibacillus ottowii</name>
    <dbReference type="NCBI Taxonomy" id="2315729"/>
    <lineage>
        <taxon>Bacteria</taxon>
        <taxon>Bacillati</taxon>
        <taxon>Bacillota</taxon>
        <taxon>Bacilli</taxon>
        <taxon>Bacillales</taxon>
        <taxon>Paenibacillaceae</taxon>
        <taxon>Paenibacillus</taxon>
    </lineage>
</organism>
<proteinExistence type="inferred from homology"/>
<feature type="transmembrane region" description="Helical" evidence="8">
    <location>
        <begin position="110"/>
        <end position="131"/>
    </location>
</feature>
<evidence type="ECO:0000313" key="11">
    <source>
        <dbReference type="Proteomes" id="UP000319219"/>
    </source>
</evidence>
<gene>
    <name evidence="10" type="ORF">FKV70_02585</name>
</gene>
<dbReference type="PANTHER" id="PTHR34390:SF1">
    <property type="entry name" value="SUCCINATE TRANSPORTER SUBUNIT YJJB-RELATED"/>
    <property type="match status" value="1"/>
</dbReference>
<evidence type="ECO:0000256" key="3">
    <source>
        <dbReference type="ARBA" id="ARBA00022519"/>
    </source>
</evidence>